<evidence type="ECO:0000313" key="2">
    <source>
        <dbReference type="EMBL" id="MBE4752281.1"/>
    </source>
</evidence>
<gene>
    <name evidence="2" type="ORF">G4177_29360</name>
</gene>
<organism evidence="2 3">
    <name type="scientific">Corallococcus soli</name>
    <dbReference type="NCBI Taxonomy" id="2710757"/>
    <lineage>
        <taxon>Bacteria</taxon>
        <taxon>Pseudomonadati</taxon>
        <taxon>Myxococcota</taxon>
        <taxon>Myxococcia</taxon>
        <taxon>Myxococcales</taxon>
        <taxon>Cystobacterineae</taxon>
        <taxon>Myxococcaceae</taxon>
        <taxon>Corallococcus</taxon>
    </lineage>
</organism>
<name>A0ABR9PWG8_9BACT</name>
<protein>
    <recommendedName>
        <fullName evidence="4">Lipoprotein</fullName>
    </recommendedName>
</protein>
<evidence type="ECO:0008006" key="4">
    <source>
        <dbReference type="Google" id="ProtNLM"/>
    </source>
</evidence>
<accession>A0ABR9PWG8</accession>
<dbReference type="RefSeq" id="WP_193429463.1">
    <property type="nucleotide sequence ID" value="NZ_CBCSIP010000357.1"/>
</dbReference>
<dbReference type="PROSITE" id="PS51257">
    <property type="entry name" value="PROKAR_LIPOPROTEIN"/>
    <property type="match status" value="1"/>
</dbReference>
<dbReference type="EMBL" id="JAAIYO010000011">
    <property type="protein sequence ID" value="MBE4752281.1"/>
    <property type="molecule type" value="Genomic_DNA"/>
</dbReference>
<keyword evidence="3" id="KW-1185">Reference proteome</keyword>
<reference evidence="2 3" key="1">
    <citation type="submission" date="2020-02" db="EMBL/GenBank/DDBJ databases">
        <authorList>
            <person name="Babadi Z.K."/>
            <person name="Risdian C."/>
            <person name="Ebrahimipour G.H."/>
            <person name="Wink J."/>
        </authorList>
    </citation>
    <scope>NUCLEOTIDE SEQUENCE [LARGE SCALE GENOMIC DNA]</scope>
    <source>
        <strain evidence="2 3">ZKHCc1 1396</strain>
    </source>
</reference>
<sequence length="203" mass="21272">MRLRRWMCLGLLWVGCGNPEDASPPSFSPGAPQARRQGRASSARAAVTHTRAPVVGRGGALVPPPEPGASRSSFDGCLAQPTPSEDSDTRFPATTGVGSLTDASPVTTRSTAAGLLVEQPLDHECCLTAQVDSYLKDGTVTVTRTLSGKSCRCMCHSTVKTAVRLPPGTYTLRVVTLDHGTRTVVHEGPVTVTEPAPPSSTRP</sequence>
<proteinExistence type="predicted"/>
<comment type="caution">
    <text evidence="2">The sequence shown here is derived from an EMBL/GenBank/DDBJ whole genome shotgun (WGS) entry which is preliminary data.</text>
</comment>
<feature type="region of interest" description="Disordered" evidence="1">
    <location>
        <begin position="22"/>
        <end position="105"/>
    </location>
</feature>
<evidence type="ECO:0000313" key="3">
    <source>
        <dbReference type="Proteomes" id="UP001516472"/>
    </source>
</evidence>
<feature type="compositionally biased region" description="Polar residues" evidence="1">
    <location>
        <begin position="96"/>
        <end position="105"/>
    </location>
</feature>
<feature type="compositionally biased region" description="Low complexity" evidence="1">
    <location>
        <begin position="29"/>
        <end position="46"/>
    </location>
</feature>
<dbReference type="Proteomes" id="UP001516472">
    <property type="component" value="Unassembled WGS sequence"/>
</dbReference>
<evidence type="ECO:0000256" key="1">
    <source>
        <dbReference type="SAM" id="MobiDB-lite"/>
    </source>
</evidence>